<evidence type="ECO:0000313" key="10">
    <source>
        <dbReference type="Proteomes" id="UP001301140"/>
    </source>
</evidence>
<evidence type="ECO:0000256" key="4">
    <source>
        <dbReference type="ARBA" id="ARBA00022692"/>
    </source>
</evidence>
<feature type="transmembrane region" description="Helical" evidence="7">
    <location>
        <begin position="363"/>
        <end position="388"/>
    </location>
</feature>
<dbReference type="RefSeq" id="WP_327787596.1">
    <property type="nucleotide sequence ID" value="NZ_JARGEQ010000013.1"/>
</dbReference>
<evidence type="ECO:0000259" key="8">
    <source>
        <dbReference type="Pfam" id="PF06808"/>
    </source>
</evidence>
<dbReference type="PANTHER" id="PTHR33362:SF5">
    <property type="entry name" value="C4-DICARBOXYLATE TRAP TRANSPORTER LARGE PERMEASE PROTEIN DCTM"/>
    <property type="match status" value="1"/>
</dbReference>
<dbReference type="Proteomes" id="UP001301140">
    <property type="component" value="Unassembled WGS sequence"/>
</dbReference>
<organism evidence="9 10">
    <name type="scientific">Marinimicrococcus flavescens</name>
    <dbReference type="NCBI Taxonomy" id="3031815"/>
    <lineage>
        <taxon>Bacteria</taxon>
        <taxon>Pseudomonadati</taxon>
        <taxon>Pseudomonadota</taxon>
        <taxon>Alphaproteobacteria</taxon>
        <taxon>Geminicoccales</taxon>
        <taxon>Geminicoccaceae</taxon>
        <taxon>Marinimicrococcus</taxon>
    </lineage>
</organism>
<feature type="transmembrane region" description="Helical" evidence="7">
    <location>
        <begin position="338"/>
        <end position="357"/>
    </location>
</feature>
<feature type="transmembrane region" description="Helical" evidence="7">
    <location>
        <begin position="143"/>
        <end position="165"/>
    </location>
</feature>
<evidence type="ECO:0000256" key="2">
    <source>
        <dbReference type="ARBA" id="ARBA00022475"/>
    </source>
</evidence>
<protein>
    <recommendedName>
        <fullName evidence="7">TRAP transporter large permease protein</fullName>
    </recommendedName>
</protein>
<keyword evidence="10" id="KW-1185">Reference proteome</keyword>
<feature type="transmembrane region" description="Helical" evidence="7">
    <location>
        <begin position="283"/>
        <end position="303"/>
    </location>
</feature>
<proteinExistence type="inferred from homology"/>
<name>A0AAP3V001_9PROT</name>
<reference evidence="9 10" key="1">
    <citation type="submission" date="2023-03" db="EMBL/GenBank/DDBJ databases">
        <title>YIM 152171 draft genome.</title>
        <authorList>
            <person name="Yang Z."/>
        </authorList>
    </citation>
    <scope>NUCLEOTIDE SEQUENCE [LARGE SCALE GENOMIC DNA]</scope>
    <source>
        <strain evidence="9 10">YIM 152171</strain>
    </source>
</reference>
<dbReference type="GO" id="GO:0022857">
    <property type="term" value="F:transmembrane transporter activity"/>
    <property type="evidence" value="ECO:0007669"/>
    <property type="project" value="UniProtKB-UniRule"/>
</dbReference>
<dbReference type="GO" id="GO:0005886">
    <property type="term" value="C:plasma membrane"/>
    <property type="evidence" value="ECO:0007669"/>
    <property type="project" value="UniProtKB-SubCell"/>
</dbReference>
<dbReference type="NCBIfam" id="TIGR00786">
    <property type="entry name" value="dctM"/>
    <property type="match status" value="1"/>
</dbReference>
<keyword evidence="3 7" id="KW-0997">Cell inner membrane</keyword>
<dbReference type="Pfam" id="PF06808">
    <property type="entry name" value="DctM"/>
    <property type="match status" value="1"/>
</dbReference>
<comment type="similarity">
    <text evidence="7">Belongs to the TRAP transporter large permease family.</text>
</comment>
<dbReference type="PIRSF" id="PIRSF006066">
    <property type="entry name" value="HI0050"/>
    <property type="match status" value="1"/>
</dbReference>
<evidence type="ECO:0000313" key="9">
    <source>
        <dbReference type="EMBL" id="MDF1585184.1"/>
    </source>
</evidence>
<comment type="function">
    <text evidence="7">Part of the tripartite ATP-independent periplasmic (TRAP) transport system.</text>
</comment>
<dbReference type="AlphaFoldDB" id="A0AAP3V001"/>
<evidence type="ECO:0000256" key="7">
    <source>
        <dbReference type="RuleBase" id="RU369079"/>
    </source>
</evidence>
<feature type="transmembrane region" description="Helical" evidence="7">
    <location>
        <begin position="6"/>
        <end position="37"/>
    </location>
</feature>
<evidence type="ECO:0000256" key="3">
    <source>
        <dbReference type="ARBA" id="ARBA00022519"/>
    </source>
</evidence>
<feature type="transmembrane region" description="Helical" evidence="7">
    <location>
        <begin position="171"/>
        <end position="198"/>
    </location>
</feature>
<feature type="transmembrane region" description="Helical" evidence="7">
    <location>
        <begin position="246"/>
        <end position="263"/>
    </location>
</feature>
<feature type="transmembrane region" description="Helical" evidence="7">
    <location>
        <begin position="219"/>
        <end position="240"/>
    </location>
</feature>
<sequence length="433" mass="45543">MTSSLLTVLALLAGLLSLGVWVGLSLFGVGAGSLLLFRSMPVDKLLGQISFNATTVPELIALPLFILMGEILFRTELSRSLFQGLAPWTSRLPGKLLHVNVLGCTLFAAISGSSAATTATVGRMTLTELTRRGYDRKLAMGSLAGAGTLGFLIPPSVIMIIYGVLAEVSILKLFIAGILPGFLLALAYMVYLGVRAALQADATPDTEDSFSWGERMRGLVELGPVVFLILMILGSMYGGIASPTEAAAIGVLGAIIISAWQRTLNRATLSAAFMAAVRTSSMVGLIIAGAVFLSVAMGFLGIPRAVAEAIAALELGPMGLVLMLILVYGLLGCVLEGLSMIVMTLPITLPLIVAAGFDPLWFGVFLVLVVEMAQITPPVGFNLFVIQGMTGEPLGRISRAALPFFVIMILFTLLLALFPQIALFLPAQVTLKG</sequence>
<evidence type="ECO:0000256" key="5">
    <source>
        <dbReference type="ARBA" id="ARBA00022989"/>
    </source>
</evidence>
<feature type="transmembrane region" description="Helical" evidence="7">
    <location>
        <begin position="49"/>
        <end position="73"/>
    </location>
</feature>
<keyword evidence="6 7" id="KW-0472">Membrane</keyword>
<accession>A0AAP3V001</accession>
<keyword evidence="2" id="KW-1003">Cell membrane</keyword>
<gene>
    <name evidence="9" type="ORF">PZ740_02155</name>
</gene>
<comment type="subcellular location">
    <subcellularLocation>
        <location evidence="1 7">Cell inner membrane</location>
        <topology evidence="1 7">Multi-pass membrane protein</topology>
    </subcellularLocation>
</comment>
<dbReference type="EMBL" id="JARGEQ010000013">
    <property type="protein sequence ID" value="MDF1585184.1"/>
    <property type="molecule type" value="Genomic_DNA"/>
</dbReference>
<keyword evidence="4 7" id="KW-0812">Transmembrane</keyword>
<feature type="domain" description="TRAP C4-dicarboxylate transport system permease DctM subunit" evidence="8">
    <location>
        <begin position="10"/>
        <end position="421"/>
    </location>
</feature>
<keyword evidence="7" id="KW-0813">Transport</keyword>
<evidence type="ECO:0000256" key="1">
    <source>
        <dbReference type="ARBA" id="ARBA00004429"/>
    </source>
</evidence>
<comment type="subunit">
    <text evidence="7">The complex comprises the extracytoplasmic solute receptor protein and the two transmembrane proteins.</text>
</comment>
<comment type="caution">
    <text evidence="9">The sequence shown here is derived from an EMBL/GenBank/DDBJ whole genome shotgun (WGS) entry which is preliminary data.</text>
</comment>
<feature type="transmembrane region" description="Helical" evidence="7">
    <location>
        <begin position="309"/>
        <end position="331"/>
    </location>
</feature>
<feature type="transmembrane region" description="Helical" evidence="7">
    <location>
        <begin position="400"/>
        <end position="425"/>
    </location>
</feature>
<dbReference type="PANTHER" id="PTHR33362">
    <property type="entry name" value="SIALIC ACID TRAP TRANSPORTER PERMEASE PROTEIN SIAT-RELATED"/>
    <property type="match status" value="1"/>
</dbReference>
<dbReference type="InterPro" id="IPR010656">
    <property type="entry name" value="DctM"/>
</dbReference>
<evidence type="ECO:0000256" key="6">
    <source>
        <dbReference type="ARBA" id="ARBA00023136"/>
    </source>
</evidence>
<feature type="transmembrane region" description="Helical" evidence="7">
    <location>
        <begin position="97"/>
        <end position="122"/>
    </location>
</feature>
<keyword evidence="5 7" id="KW-1133">Transmembrane helix</keyword>
<dbReference type="InterPro" id="IPR004681">
    <property type="entry name" value="TRAP_DctM"/>
</dbReference>